<evidence type="ECO:0000256" key="13">
    <source>
        <dbReference type="SAM" id="MobiDB-lite"/>
    </source>
</evidence>
<dbReference type="PANTHER" id="PTHR45720">
    <property type="entry name" value="CHLORIDE CHANNEL PROTEIN 2"/>
    <property type="match status" value="1"/>
</dbReference>
<feature type="region of interest" description="Disordered" evidence="13">
    <location>
        <begin position="635"/>
        <end position="655"/>
    </location>
</feature>
<feature type="transmembrane region" description="Helical" evidence="14">
    <location>
        <begin position="42"/>
        <end position="61"/>
    </location>
</feature>
<evidence type="ECO:0000256" key="6">
    <source>
        <dbReference type="ARBA" id="ARBA00022989"/>
    </source>
</evidence>
<dbReference type="FunFam" id="1.10.3080.10:FF:000003">
    <property type="entry name" value="Chloride channel 2"/>
    <property type="match status" value="1"/>
</dbReference>
<dbReference type="GO" id="GO:0034707">
    <property type="term" value="C:chloride channel complex"/>
    <property type="evidence" value="ECO:0007669"/>
    <property type="project" value="UniProtKB-KW"/>
</dbReference>
<dbReference type="SUPFAM" id="SSF81340">
    <property type="entry name" value="Clc chloride channel"/>
    <property type="match status" value="1"/>
</dbReference>
<dbReference type="Ensembl" id="ENSHHUT00000067988.1">
    <property type="protein sequence ID" value="ENSHHUP00000065760.1"/>
    <property type="gene ID" value="ENSHHUG00000038755.1"/>
</dbReference>
<dbReference type="Pfam" id="PF00654">
    <property type="entry name" value="Voltage_CLC"/>
    <property type="match status" value="1"/>
</dbReference>
<dbReference type="AlphaFoldDB" id="A0A4W5PVV7"/>
<evidence type="ECO:0000256" key="7">
    <source>
        <dbReference type="ARBA" id="ARBA00023065"/>
    </source>
</evidence>
<evidence type="ECO:0000256" key="5">
    <source>
        <dbReference type="ARBA" id="ARBA00022882"/>
    </source>
</evidence>
<sequence length="890" mass="98075">HHHGHPHQGNPLSIKKRRSYSKCRDCVARVQRFLVTKLGEDWVFLVLLGVSMALVSWTMDYTSAKSLQLYKWIHWELRGNVLLQYLAWVSYPMVLIMFASSFCHLVAPQAIGSGIPELKTILRGVVLKEYLTLKAFTAKVIGLTAGLGSGMPVGKEGPFVHIASICAAVLSKCMMFFSGVDQSPYCYTDILTVGCAVGVGCCFGTPLGGVLFSIEVTSTYFAVRNYWRGYFAATFSAFIFRVLSVFNKDAVTITALFRTKFRMDFPFDLQELPAFAIIGISCGFLGAFFVWLNRQVVLFMRKPNAMTRFLTRHRLIFPGVVTLVIATLTFPPGFGQFMAGELMPRECINSLFDNFTWTKIWGSPPPPGLGRSSAWLHPNVSVFVILLLFFVMKFWMSAVSTTMPIPSGAFMPVFILGASFGRLVGEIMAALFPHGILFDGILYRIIPGGYAVIGAAALTGAVTHTVSTAVICFELTGQISHILPMMVAVILANMVAQGLQPSLYDSIIQIKKLPYLPELGFGHISQYNIFVEDIMVRKVKFLSLQSTCRELIHLLDSISLKTIPLVDSTDSMILLGSIDRSELHALCDWWLSAERRIFRQEQCLQEQNHWKTLTEASCDKELIVLCHYSSFQEERNGPLPSPKPQEPSSNHTAPGELNHLSGTILLWVPEWEEAEMDKPMEIDQIRIDPSPFQLVERTSLHKTHTLFSLLGLSHAYVTSIGKLVGVVALKELQKAIEGSTRSGVRLRPPLASFRNRRKSSKPQTTSAPASPTAPSSPLSPAPVVPHAPAPPPPPTQEEEEMAVWIEGTRREVAEVNSSSSSSGTGSSSSNSSPSLPHSLPLSIPLTSPLSIPLTVALSIPLAAFSTPFPTLRAATVQQVEEEESNDEEPI</sequence>
<keyword evidence="8" id="KW-0129">CBS domain</keyword>
<feature type="transmembrane region" description="Helical" evidence="14">
    <location>
        <begin position="408"/>
        <end position="432"/>
    </location>
</feature>
<dbReference type="SUPFAM" id="SSF54631">
    <property type="entry name" value="CBS-domain pair"/>
    <property type="match status" value="1"/>
</dbReference>
<keyword evidence="16" id="KW-1185">Reference proteome</keyword>
<dbReference type="GO" id="GO:0005886">
    <property type="term" value="C:plasma membrane"/>
    <property type="evidence" value="ECO:0007669"/>
    <property type="project" value="TreeGrafter"/>
</dbReference>
<keyword evidence="6 14" id="KW-1133">Transmembrane helix</keyword>
<feature type="transmembrane region" description="Helical" evidence="14">
    <location>
        <begin position="226"/>
        <end position="246"/>
    </location>
</feature>
<feature type="compositionally biased region" description="Low complexity" evidence="13">
    <location>
        <begin position="816"/>
        <end position="838"/>
    </location>
</feature>
<evidence type="ECO:0000256" key="2">
    <source>
        <dbReference type="ARBA" id="ARBA00022448"/>
    </source>
</evidence>
<dbReference type="GO" id="GO:0005247">
    <property type="term" value="F:voltage-gated chloride channel activity"/>
    <property type="evidence" value="ECO:0007669"/>
    <property type="project" value="TreeGrafter"/>
</dbReference>
<keyword evidence="12" id="KW-0407">Ion channel</keyword>
<feature type="transmembrane region" description="Helical" evidence="14">
    <location>
        <begin position="82"/>
        <end position="107"/>
    </location>
</feature>
<feature type="transmembrane region" description="Helical" evidence="14">
    <location>
        <begin position="375"/>
        <end position="396"/>
    </location>
</feature>
<dbReference type="CDD" id="cd04591">
    <property type="entry name" value="CBS_pair_voltage-gated_CLC_euk_bac"/>
    <property type="match status" value="1"/>
</dbReference>
<dbReference type="Gene3D" id="3.10.580.10">
    <property type="entry name" value="CBS-domain"/>
    <property type="match status" value="2"/>
</dbReference>
<feature type="region of interest" description="Disordered" evidence="13">
    <location>
        <begin position="811"/>
        <end position="838"/>
    </location>
</feature>
<keyword evidence="2" id="KW-0813">Transport</keyword>
<evidence type="ECO:0000256" key="8">
    <source>
        <dbReference type="ARBA" id="ARBA00023122"/>
    </source>
</evidence>
<dbReference type="InterPro" id="IPR050970">
    <property type="entry name" value="Cl_channel_volt-gated"/>
</dbReference>
<evidence type="ECO:0000313" key="16">
    <source>
        <dbReference type="Proteomes" id="UP000314982"/>
    </source>
</evidence>
<evidence type="ECO:0000256" key="12">
    <source>
        <dbReference type="ARBA" id="ARBA00023303"/>
    </source>
</evidence>
<keyword evidence="3 14" id="KW-0812">Transmembrane</keyword>
<accession>A0A4W5PVV7</accession>
<protein>
    <submittedName>
        <fullName evidence="15">Chloride channel, voltage-sensitive 1a</fullName>
    </submittedName>
</protein>
<feature type="transmembrane region" description="Helical" evidence="14">
    <location>
        <begin position="272"/>
        <end position="294"/>
    </location>
</feature>
<keyword evidence="9 14" id="KW-0472">Membrane</keyword>
<keyword evidence="5" id="KW-0851">Voltage-gated channel</keyword>
<evidence type="ECO:0000256" key="11">
    <source>
        <dbReference type="ARBA" id="ARBA00023214"/>
    </source>
</evidence>
<dbReference type="PANTHER" id="PTHR45720:SF9">
    <property type="entry name" value="CHLORIDE CHANNEL 1, SKELETAL MUSCLE ISOFORM X1"/>
    <property type="match status" value="1"/>
</dbReference>
<dbReference type="CDD" id="cd03683">
    <property type="entry name" value="ClC_1_like"/>
    <property type="match status" value="1"/>
</dbReference>
<dbReference type="Gene3D" id="1.10.3080.10">
    <property type="entry name" value="Clc chloride channel"/>
    <property type="match status" value="1"/>
</dbReference>
<evidence type="ECO:0000256" key="1">
    <source>
        <dbReference type="ARBA" id="ARBA00004141"/>
    </source>
</evidence>
<evidence type="ECO:0000313" key="15">
    <source>
        <dbReference type="Ensembl" id="ENSHHUP00000065760.1"/>
    </source>
</evidence>
<evidence type="ECO:0000256" key="3">
    <source>
        <dbReference type="ARBA" id="ARBA00022692"/>
    </source>
</evidence>
<reference evidence="15" key="3">
    <citation type="submission" date="2025-09" db="UniProtKB">
        <authorList>
            <consortium name="Ensembl"/>
        </authorList>
    </citation>
    <scope>IDENTIFICATION</scope>
</reference>
<dbReference type="STRING" id="62062.ENSHHUP00000065760"/>
<reference evidence="15" key="2">
    <citation type="submission" date="2025-08" db="UniProtKB">
        <authorList>
            <consortium name="Ensembl"/>
        </authorList>
    </citation>
    <scope>IDENTIFICATION</scope>
</reference>
<feature type="transmembrane region" description="Helical" evidence="14">
    <location>
        <begin position="315"/>
        <end position="334"/>
    </location>
</feature>
<proteinExistence type="predicted"/>
<dbReference type="InterPro" id="IPR014743">
    <property type="entry name" value="Cl-channel_core"/>
</dbReference>
<feature type="transmembrane region" description="Helical" evidence="14">
    <location>
        <begin position="159"/>
        <end position="178"/>
    </location>
</feature>
<evidence type="ECO:0000256" key="9">
    <source>
        <dbReference type="ARBA" id="ARBA00023136"/>
    </source>
</evidence>
<dbReference type="Proteomes" id="UP000314982">
    <property type="component" value="Unassembled WGS sequence"/>
</dbReference>
<evidence type="ECO:0000256" key="10">
    <source>
        <dbReference type="ARBA" id="ARBA00023173"/>
    </source>
</evidence>
<name>A0A4W5PVV7_9TELE</name>
<feature type="compositionally biased region" description="Low complexity" evidence="13">
    <location>
        <begin position="761"/>
        <end position="776"/>
    </location>
</feature>
<keyword evidence="11" id="KW-0868">Chloride</keyword>
<feature type="region of interest" description="Disordered" evidence="13">
    <location>
        <begin position="737"/>
        <end position="799"/>
    </location>
</feature>
<dbReference type="InterPro" id="IPR046342">
    <property type="entry name" value="CBS_dom_sf"/>
</dbReference>
<keyword evidence="7" id="KW-0406">Ion transport</keyword>
<keyword evidence="4" id="KW-0677">Repeat</keyword>
<organism evidence="15 16">
    <name type="scientific">Hucho hucho</name>
    <name type="common">huchen</name>
    <dbReference type="NCBI Taxonomy" id="62062"/>
    <lineage>
        <taxon>Eukaryota</taxon>
        <taxon>Metazoa</taxon>
        <taxon>Chordata</taxon>
        <taxon>Craniata</taxon>
        <taxon>Vertebrata</taxon>
        <taxon>Euteleostomi</taxon>
        <taxon>Actinopterygii</taxon>
        <taxon>Neopterygii</taxon>
        <taxon>Teleostei</taxon>
        <taxon>Protacanthopterygii</taxon>
        <taxon>Salmoniformes</taxon>
        <taxon>Salmonidae</taxon>
        <taxon>Salmoninae</taxon>
        <taxon>Hucho</taxon>
    </lineage>
</organism>
<dbReference type="InterPro" id="IPR001807">
    <property type="entry name" value="ClC"/>
</dbReference>
<dbReference type="PRINTS" id="PR00762">
    <property type="entry name" value="CLCHANNEL"/>
</dbReference>
<dbReference type="GeneTree" id="ENSGT00940000157383"/>
<comment type="subcellular location">
    <subcellularLocation>
        <location evidence="1">Membrane</location>
        <topology evidence="1">Multi-pass membrane protein</topology>
    </subcellularLocation>
</comment>
<feature type="transmembrane region" description="Helical" evidence="14">
    <location>
        <begin position="190"/>
        <end position="214"/>
    </location>
</feature>
<evidence type="ECO:0000256" key="4">
    <source>
        <dbReference type="ARBA" id="ARBA00022737"/>
    </source>
</evidence>
<keyword evidence="10" id="KW-0869">Chloride channel</keyword>
<reference evidence="16" key="1">
    <citation type="submission" date="2018-06" db="EMBL/GenBank/DDBJ databases">
        <title>Genome assembly of Danube salmon.</title>
        <authorList>
            <person name="Macqueen D.J."/>
            <person name="Gundappa M.K."/>
        </authorList>
    </citation>
    <scope>NUCLEOTIDE SEQUENCE [LARGE SCALE GENOMIC DNA]</scope>
</reference>
<feature type="compositionally biased region" description="Pro residues" evidence="13">
    <location>
        <begin position="777"/>
        <end position="795"/>
    </location>
</feature>
<evidence type="ECO:0000256" key="14">
    <source>
        <dbReference type="SAM" id="Phobius"/>
    </source>
</evidence>